<organism evidence="3 4">
    <name type="scientific">Aureimonas glaciei</name>
    <dbReference type="NCBI Taxonomy" id="1776957"/>
    <lineage>
        <taxon>Bacteria</taxon>
        <taxon>Pseudomonadati</taxon>
        <taxon>Pseudomonadota</taxon>
        <taxon>Alphaproteobacteria</taxon>
        <taxon>Hyphomicrobiales</taxon>
        <taxon>Aurantimonadaceae</taxon>
        <taxon>Aureimonas</taxon>
    </lineage>
</organism>
<proteinExistence type="inferred from homology"/>
<dbReference type="SUPFAM" id="SSF69786">
    <property type="entry name" value="YggU-like"/>
    <property type="match status" value="1"/>
</dbReference>
<accession>A0A916YEH3</accession>
<dbReference type="EMBL" id="BMJJ01000019">
    <property type="protein sequence ID" value="GGD42245.1"/>
    <property type="molecule type" value="Genomic_DNA"/>
</dbReference>
<sequence length="94" mass="9511">MRLTPKSSADRIDGAGLAPDGRAVLLVRVRALPEDGAANAALIAVLAKALKLPKSSLGLDSGGKGRVKSVRATGEAATLREALERLVASLPSVG</sequence>
<evidence type="ECO:0000313" key="3">
    <source>
        <dbReference type="EMBL" id="GGD42245.1"/>
    </source>
</evidence>
<dbReference type="Gene3D" id="3.30.1200.10">
    <property type="entry name" value="YggU-like"/>
    <property type="match status" value="1"/>
</dbReference>
<evidence type="ECO:0000313" key="4">
    <source>
        <dbReference type="Proteomes" id="UP000613160"/>
    </source>
</evidence>
<comment type="caution">
    <text evidence="3">The sequence shown here is derived from an EMBL/GenBank/DDBJ whole genome shotgun (WGS) entry which is preliminary data.</text>
</comment>
<dbReference type="InterPro" id="IPR036591">
    <property type="entry name" value="YggU-like_sf"/>
</dbReference>
<reference evidence="3" key="1">
    <citation type="journal article" date="2014" name="Int. J. Syst. Evol. Microbiol.">
        <title>Complete genome sequence of Corynebacterium casei LMG S-19264T (=DSM 44701T), isolated from a smear-ripened cheese.</title>
        <authorList>
            <consortium name="US DOE Joint Genome Institute (JGI-PGF)"/>
            <person name="Walter F."/>
            <person name="Albersmeier A."/>
            <person name="Kalinowski J."/>
            <person name="Ruckert C."/>
        </authorList>
    </citation>
    <scope>NUCLEOTIDE SEQUENCE</scope>
    <source>
        <strain evidence="3">CGMCC 1.15493</strain>
    </source>
</reference>
<gene>
    <name evidence="3" type="ORF">GCM10011335_51200</name>
</gene>
<dbReference type="Proteomes" id="UP000613160">
    <property type="component" value="Unassembled WGS sequence"/>
</dbReference>
<name>A0A916YEH3_9HYPH</name>
<dbReference type="Pfam" id="PF02594">
    <property type="entry name" value="DUF167"/>
    <property type="match status" value="1"/>
</dbReference>
<comment type="similarity">
    <text evidence="1 2">Belongs to the UPF0235 family.</text>
</comment>
<keyword evidence="4" id="KW-1185">Reference proteome</keyword>
<dbReference type="PANTHER" id="PTHR13420:SF7">
    <property type="entry name" value="UPF0235 PROTEIN C15ORF40"/>
    <property type="match status" value="1"/>
</dbReference>
<evidence type="ECO:0000256" key="2">
    <source>
        <dbReference type="HAMAP-Rule" id="MF_00634"/>
    </source>
</evidence>
<dbReference type="AlphaFoldDB" id="A0A916YEH3"/>
<dbReference type="HAMAP" id="MF_00634">
    <property type="entry name" value="UPF0235"/>
    <property type="match status" value="1"/>
</dbReference>
<dbReference type="GO" id="GO:0005737">
    <property type="term" value="C:cytoplasm"/>
    <property type="evidence" value="ECO:0007669"/>
    <property type="project" value="TreeGrafter"/>
</dbReference>
<evidence type="ECO:0000256" key="1">
    <source>
        <dbReference type="ARBA" id="ARBA00010364"/>
    </source>
</evidence>
<protein>
    <recommendedName>
        <fullName evidence="2">UPF0235 protein GCM10011335_51200</fullName>
    </recommendedName>
</protein>
<dbReference type="InterPro" id="IPR003746">
    <property type="entry name" value="DUF167"/>
</dbReference>
<dbReference type="PANTHER" id="PTHR13420">
    <property type="entry name" value="UPF0235 PROTEIN C15ORF40"/>
    <property type="match status" value="1"/>
</dbReference>
<dbReference type="NCBIfam" id="TIGR00251">
    <property type="entry name" value="DUF167 family protein"/>
    <property type="match status" value="1"/>
</dbReference>
<dbReference type="SMART" id="SM01152">
    <property type="entry name" value="DUF167"/>
    <property type="match status" value="1"/>
</dbReference>
<reference evidence="3" key="2">
    <citation type="submission" date="2020-09" db="EMBL/GenBank/DDBJ databases">
        <authorList>
            <person name="Sun Q."/>
            <person name="Zhou Y."/>
        </authorList>
    </citation>
    <scope>NUCLEOTIDE SEQUENCE</scope>
    <source>
        <strain evidence="3">CGMCC 1.15493</strain>
    </source>
</reference>